<evidence type="ECO:0000256" key="8">
    <source>
        <dbReference type="ARBA" id="ARBA00022741"/>
    </source>
</evidence>
<comment type="caution">
    <text evidence="14">The sequence shown here is derived from an EMBL/GenBank/DDBJ whole genome shotgun (WGS) entry which is preliminary data.</text>
</comment>
<keyword evidence="5" id="KW-0819">tRNA processing</keyword>
<keyword evidence="15" id="KW-1185">Reference proteome</keyword>
<proteinExistence type="inferred from homology"/>
<dbReference type="SUPFAM" id="SSF81301">
    <property type="entry name" value="Nucleotidyltransferase"/>
    <property type="match status" value="1"/>
</dbReference>
<evidence type="ECO:0000256" key="6">
    <source>
        <dbReference type="ARBA" id="ARBA00022695"/>
    </source>
</evidence>
<gene>
    <name evidence="14" type="primary">ccaA</name>
    <name evidence="14" type="ORF">GMST_01450</name>
</gene>
<dbReference type="GO" id="GO:0016779">
    <property type="term" value="F:nucleotidyltransferase activity"/>
    <property type="evidence" value="ECO:0007669"/>
    <property type="project" value="UniProtKB-KW"/>
</dbReference>
<organism evidence="14 15">
    <name type="scientific">Geomonas silvestris</name>
    <dbReference type="NCBI Taxonomy" id="2740184"/>
    <lineage>
        <taxon>Bacteria</taxon>
        <taxon>Pseudomonadati</taxon>
        <taxon>Thermodesulfobacteriota</taxon>
        <taxon>Desulfuromonadia</taxon>
        <taxon>Geobacterales</taxon>
        <taxon>Geobacteraceae</taxon>
        <taxon>Geomonas</taxon>
    </lineage>
</organism>
<dbReference type="Pfam" id="PF00571">
    <property type="entry name" value="CBS"/>
    <property type="match status" value="2"/>
</dbReference>
<dbReference type="PANTHER" id="PTHR47788">
    <property type="entry name" value="POLYA POLYMERASE"/>
    <property type="match status" value="1"/>
</dbReference>
<dbReference type="SUPFAM" id="SSF64182">
    <property type="entry name" value="DHH phosphoesterases"/>
    <property type="match status" value="1"/>
</dbReference>
<evidence type="ECO:0000313" key="14">
    <source>
        <dbReference type="EMBL" id="GFO57820.1"/>
    </source>
</evidence>
<comment type="similarity">
    <text evidence="2 12">Belongs to the tRNA nucleotidyltransferase/poly(A) polymerase family.</text>
</comment>
<feature type="domain" description="CBS" evidence="13">
    <location>
        <begin position="315"/>
        <end position="371"/>
    </location>
</feature>
<keyword evidence="9" id="KW-0460">Magnesium</keyword>
<keyword evidence="7" id="KW-0479">Metal-binding</keyword>
<evidence type="ECO:0000256" key="2">
    <source>
        <dbReference type="ARBA" id="ARBA00007265"/>
    </source>
</evidence>
<evidence type="ECO:0000256" key="3">
    <source>
        <dbReference type="ARBA" id="ARBA00022555"/>
    </source>
</evidence>
<keyword evidence="8" id="KW-0547">Nucleotide-binding</keyword>
<dbReference type="AlphaFoldDB" id="A0A6V8MCU5"/>
<dbReference type="Gene3D" id="3.10.580.10">
    <property type="entry name" value="CBS-domain"/>
    <property type="match status" value="1"/>
</dbReference>
<dbReference type="InterPro" id="IPR003156">
    <property type="entry name" value="DHHA1_dom"/>
</dbReference>
<dbReference type="Gene3D" id="3.10.310.30">
    <property type="match status" value="1"/>
</dbReference>
<dbReference type="InterPro" id="IPR052390">
    <property type="entry name" value="tRNA_nt/polyA_polymerase"/>
</dbReference>
<dbReference type="SMART" id="SM00116">
    <property type="entry name" value="CBS"/>
    <property type="match status" value="2"/>
</dbReference>
<dbReference type="InterPro" id="IPR046342">
    <property type="entry name" value="CBS_dom_sf"/>
</dbReference>
<dbReference type="SUPFAM" id="SSF81891">
    <property type="entry name" value="Poly A polymerase C-terminal region-like"/>
    <property type="match status" value="1"/>
</dbReference>
<protein>
    <submittedName>
        <fullName evidence="14">Poly(A) polymerase</fullName>
    </submittedName>
</protein>
<dbReference type="GO" id="GO:0000049">
    <property type="term" value="F:tRNA binding"/>
    <property type="evidence" value="ECO:0007669"/>
    <property type="project" value="UniProtKB-KW"/>
</dbReference>
<evidence type="ECO:0000313" key="15">
    <source>
        <dbReference type="Proteomes" id="UP000556026"/>
    </source>
</evidence>
<evidence type="ECO:0000259" key="13">
    <source>
        <dbReference type="PROSITE" id="PS51371"/>
    </source>
</evidence>
<dbReference type="RefSeq" id="WP_183352684.1">
    <property type="nucleotide sequence ID" value="NZ_BLXX01000001.1"/>
</dbReference>
<dbReference type="Pfam" id="PF12627">
    <property type="entry name" value="PolyA_pol_RNAbd"/>
    <property type="match status" value="1"/>
</dbReference>
<evidence type="ECO:0000256" key="10">
    <source>
        <dbReference type="ARBA" id="ARBA00022884"/>
    </source>
</evidence>
<dbReference type="InterPro" id="IPR032828">
    <property type="entry name" value="PolyA_RNA-bd"/>
</dbReference>
<evidence type="ECO:0000256" key="9">
    <source>
        <dbReference type="ARBA" id="ARBA00022842"/>
    </source>
</evidence>
<dbReference type="CDD" id="cd05398">
    <property type="entry name" value="NT_ClassII-CCAase"/>
    <property type="match status" value="1"/>
</dbReference>
<keyword evidence="3" id="KW-0820">tRNA-binding</keyword>
<evidence type="ECO:0000256" key="4">
    <source>
        <dbReference type="ARBA" id="ARBA00022679"/>
    </source>
</evidence>
<dbReference type="InterPro" id="IPR000644">
    <property type="entry name" value="CBS_dom"/>
</dbReference>
<dbReference type="InterPro" id="IPR038763">
    <property type="entry name" value="DHH_sf"/>
</dbReference>
<accession>A0A6V8MCU5</accession>
<reference evidence="15" key="1">
    <citation type="submission" date="2020-06" db="EMBL/GenBank/DDBJ databases">
        <title>Draft genomic sequence of Geomonas sp. Red330.</title>
        <authorList>
            <person name="Itoh H."/>
            <person name="Zhenxing X."/>
            <person name="Ushijima N."/>
            <person name="Masuda Y."/>
            <person name="Shiratori Y."/>
            <person name="Senoo K."/>
        </authorList>
    </citation>
    <scope>NUCLEOTIDE SEQUENCE [LARGE SCALE GENOMIC DNA]</scope>
    <source>
        <strain evidence="15">Red330</strain>
    </source>
</reference>
<evidence type="ECO:0000256" key="1">
    <source>
        <dbReference type="ARBA" id="ARBA00001946"/>
    </source>
</evidence>
<dbReference type="Pfam" id="PF02272">
    <property type="entry name" value="DHHA1"/>
    <property type="match status" value="1"/>
</dbReference>
<sequence>MEIITTHVNADFDCIGSMVAAKKLYPEALLVFSGAQEKGVRDFFQKQPGPLPEFTRLKEIDFSRITRLIIVDCQHSSRIARFGELAKAGGLEIHIYDHHPRSTGDLSPAGGVVRPCGSTTTILVGFLMQRGIEVTPFEATLMMLGIHEDTGNLTYPSTTAEDYAAAAWLLERGANLNEVADSIGKELTAEQVSLLNDLLNSLKTTSYKGVDISIAQASVDRYVGEIAGLAHMIRDMENLQALFLVVGMGDRVYVIARSRIPEVRVGEILQELGGGGHASAASATVRGLTLIQVLERLETVLRQRVDPRRLARDIMSSPVKTLPPTCTIEQAREQLVRYNVSAMPVVSGKKVRGIISRKIVEKALYHNLGQVPVADYMHSEFLTATPDTPISEIQAYMVGGDVRLVPILSDALLVGVITRTDLLRYSLGGEALYDLARDAQQVKNREIESLMNRNLDPPAVRILHELGRVGDRLELPVYAVGGFVRDLLLGHENADMDVTVEGDGILFAETFAAEHGGRVKSHQKFGTAVIVLPDGGKIDVASTRLEYYESPGALPTVEHSSLKMDLYRRDFTVNTLAIRLNLASFGTLIDYFGAYRDLQAKAIRVLHNLSFVEDPTRVFRAIRFEQRLNFKIARHTEDLIKNAVKMEFLEKLGGRRLLTELIQILKEKEPLKGIGRMASLGLLRFIHPDLELSLTMQEMLEDARYVVSWYDMLYLEASYESWPVFFLVLCDSLNDEQFLATCTRLAVSEHFKEKLAVMRRQGNELVASLERKLIQQGKLDNSEIYFFLRGLPVEVLLYQMAKSRNAELRRCISLYFTKLQGVRTLVRGDDLKKLGLAKGPRYREILDAVLSSRLNGSVSSREDELQLVQSLLEDL</sequence>
<dbReference type="Gene3D" id="3.30.460.10">
    <property type="entry name" value="Beta Polymerase, domain 2"/>
    <property type="match status" value="1"/>
</dbReference>
<dbReference type="InterPro" id="IPR053794">
    <property type="entry name" value="A-adding_TNT"/>
</dbReference>
<evidence type="ECO:0000256" key="11">
    <source>
        <dbReference type="PROSITE-ProRule" id="PRU00703"/>
    </source>
</evidence>
<evidence type="ECO:0000256" key="7">
    <source>
        <dbReference type="ARBA" id="ARBA00022723"/>
    </source>
</evidence>
<dbReference type="Pfam" id="PF01743">
    <property type="entry name" value="PolyA_pol"/>
    <property type="match status" value="1"/>
</dbReference>
<comment type="cofactor">
    <cofactor evidence="1">
        <name>Mg(2+)</name>
        <dbReference type="ChEBI" id="CHEBI:18420"/>
    </cofactor>
</comment>
<keyword evidence="6" id="KW-0548">Nucleotidyltransferase</keyword>
<dbReference type="PROSITE" id="PS51371">
    <property type="entry name" value="CBS"/>
    <property type="match status" value="2"/>
</dbReference>
<keyword evidence="11" id="KW-0129">CBS domain</keyword>
<dbReference type="InterPro" id="IPR001667">
    <property type="entry name" value="DDH_dom"/>
</dbReference>
<dbReference type="GO" id="GO:0000166">
    <property type="term" value="F:nucleotide binding"/>
    <property type="evidence" value="ECO:0007669"/>
    <property type="project" value="UniProtKB-KW"/>
</dbReference>
<dbReference type="EMBL" id="BLXX01000001">
    <property type="protein sequence ID" value="GFO57820.1"/>
    <property type="molecule type" value="Genomic_DNA"/>
</dbReference>
<dbReference type="Proteomes" id="UP000556026">
    <property type="component" value="Unassembled WGS sequence"/>
</dbReference>
<dbReference type="Gene3D" id="3.90.1640.10">
    <property type="entry name" value="inorganic pyrophosphatase (n-terminal core)"/>
    <property type="match status" value="1"/>
</dbReference>
<dbReference type="NCBIfam" id="NF041569">
    <property type="entry name" value="A-tRNAntase"/>
    <property type="match status" value="1"/>
</dbReference>
<dbReference type="GO" id="GO:0046872">
    <property type="term" value="F:metal ion binding"/>
    <property type="evidence" value="ECO:0007669"/>
    <property type="project" value="UniProtKB-KW"/>
</dbReference>
<dbReference type="InterPro" id="IPR043519">
    <property type="entry name" value="NT_sf"/>
</dbReference>
<keyword evidence="4 12" id="KW-0808">Transferase</keyword>
<dbReference type="Gene3D" id="1.10.3090.10">
    <property type="entry name" value="cca-adding enzyme, domain 2"/>
    <property type="match status" value="1"/>
</dbReference>
<dbReference type="Pfam" id="PF01368">
    <property type="entry name" value="DHH"/>
    <property type="match status" value="1"/>
</dbReference>
<keyword evidence="10 12" id="KW-0694">RNA-binding</keyword>
<evidence type="ECO:0000256" key="12">
    <source>
        <dbReference type="RuleBase" id="RU003953"/>
    </source>
</evidence>
<dbReference type="GO" id="GO:0008033">
    <property type="term" value="P:tRNA processing"/>
    <property type="evidence" value="ECO:0007669"/>
    <property type="project" value="UniProtKB-KW"/>
</dbReference>
<name>A0A6V8MCU5_9BACT</name>
<evidence type="ECO:0000256" key="5">
    <source>
        <dbReference type="ARBA" id="ARBA00022694"/>
    </source>
</evidence>
<feature type="domain" description="CBS" evidence="13">
    <location>
        <begin position="377"/>
        <end position="432"/>
    </location>
</feature>
<dbReference type="SUPFAM" id="SSF54631">
    <property type="entry name" value="CBS-domain pair"/>
    <property type="match status" value="1"/>
</dbReference>
<dbReference type="InterPro" id="IPR002646">
    <property type="entry name" value="PolA_pol_head_dom"/>
</dbReference>
<dbReference type="PANTHER" id="PTHR47788:SF1">
    <property type="entry name" value="A-ADDING TRNA NUCLEOTIDYLTRANSFERASE"/>
    <property type="match status" value="1"/>
</dbReference>